<comment type="caution">
    <text evidence="3">The sequence shown here is derived from an EMBL/GenBank/DDBJ whole genome shotgun (WGS) entry which is preliminary data.</text>
</comment>
<accession>A0A0P7XXU5</accession>
<dbReference type="EMBL" id="LJSX01000002">
    <property type="protein sequence ID" value="KPQ12448.1"/>
    <property type="molecule type" value="Genomic_DNA"/>
</dbReference>
<evidence type="ECO:0000313" key="3">
    <source>
        <dbReference type="EMBL" id="KPQ12448.1"/>
    </source>
</evidence>
<keyword evidence="2" id="KW-0732">Signal</keyword>
<evidence type="ECO:0000313" key="4">
    <source>
        <dbReference type="EMBL" id="SCC81350.1"/>
    </source>
</evidence>
<gene>
    <name evidence="4" type="ORF">GA0071312_2287</name>
    <name evidence="3" type="ORF">HLUCCO17_02450</name>
</gene>
<protein>
    <submittedName>
        <fullName evidence="3">Uncharacterized protein</fullName>
    </submittedName>
</protein>
<reference evidence="4 6" key="2">
    <citation type="submission" date="2016-08" db="EMBL/GenBank/DDBJ databases">
        <authorList>
            <person name="Varghese N."/>
            <person name="Submissions Spin"/>
        </authorList>
    </citation>
    <scope>NUCLEOTIDE SEQUENCE [LARGE SCALE GENOMIC DNA]</scope>
    <source>
        <strain evidence="4 6">HL-109</strain>
    </source>
</reference>
<feature type="region of interest" description="Disordered" evidence="1">
    <location>
        <begin position="31"/>
        <end position="60"/>
    </location>
</feature>
<evidence type="ECO:0000313" key="6">
    <source>
        <dbReference type="Proteomes" id="UP000182800"/>
    </source>
</evidence>
<dbReference type="AlphaFoldDB" id="A0A0P7XXU5"/>
<evidence type="ECO:0000256" key="1">
    <source>
        <dbReference type="SAM" id="MobiDB-lite"/>
    </source>
</evidence>
<dbReference type="Proteomes" id="UP000182800">
    <property type="component" value="Unassembled WGS sequence"/>
</dbReference>
<name>A0A0P7XXU5_9HYPH</name>
<sequence length="60" mass="6200">MSKTRFRVPQFLMATLLALGFSLAPAIATASDKAPPVKQEDEAGGMDGGCGFSPRQAATS</sequence>
<dbReference type="RefSeq" id="WP_074445067.1">
    <property type="nucleotide sequence ID" value="NZ_FMBM01000002.1"/>
</dbReference>
<evidence type="ECO:0000256" key="2">
    <source>
        <dbReference type="SAM" id="SignalP"/>
    </source>
</evidence>
<feature type="signal peptide" evidence="2">
    <location>
        <begin position="1"/>
        <end position="30"/>
    </location>
</feature>
<dbReference type="EMBL" id="FMBM01000002">
    <property type="protein sequence ID" value="SCC81350.1"/>
    <property type="molecule type" value="Genomic_DNA"/>
</dbReference>
<reference evidence="3 5" key="1">
    <citation type="submission" date="2015-09" db="EMBL/GenBank/DDBJ databases">
        <title>Identification and resolution of microdiversity through metagenomic sequencing of parallel consortia.</title>
        <authorList>
            <person name="Nelson W.C."/>
            <person name="Romine M.F."/>
            <person name="Lindemann S.R."/>
        </authorList>
    </citation>
    <scope>NUCLEOTIDE SEQUENCE [LARGE SCALE GENOMIC DNA]</scope>
    <source>
        <strain evidence="3">HL-109</strain>
    </source>
</reference>
<proteinExistence type="predicted"/>
<feature type="chain" id="PRO_5006145773" evidence="2">
    <location>
        <begin position="31"/>
        <end position="60"/>
    </location>
</feature>
<keyword evidence="6" id="KW-1185">Reference proteome</keyword>
<organism evidence="3 5">
    <name type="scientific">Saliniramus fredricksonii</name>
    <dbReference type="NCBI Taxonomy" id="1653334"/>
    <lineage>
        <taxon>Bacteria</taxon>
        <taxon>Pseudomonadati</taxon>
        <taxon>Pseudomonadota</taxon>
        <taxon>Alphaproteobacteria</taxon>
        <taxon>Hyphomicrobiales</taxon>
        <taxon>Salinarimonadaceae</taxon>
        <taxon>Saliniramus</taxon>
    </lineage>
</organism>
<dbReference type="Proteomes" id="UP000050497">
    <property type="component" value="Unassembled WGS sequence"/>
</dbReference>
<evidence type="ECO:0000313" key="5">
    <source>
        <dbReference type="Proteomes" id="UP000050497"/>
    </source>
</evidence>